<dbReference type="SUPFAM" id="SSF53756">
    <property type="entry name" value="UDP-Glycosyltransferase/glycogen phosphorylase"/>
    <property type="match status" value="1"/>
</dbReference>
<accession>A0A934T0N1</accession>
<dbReference type="InterPro" id="IPR002937">
    <property type="entry name" value="Amino_oxidase"/>
</dbReference>
<dbReference type="Pfam" id="PF01593">
    <property type="entry name" value="Amino_oxidase"/>
    <property type="match status" value="1"/>
</dbReference>
<dbReference type="Gene3D" id="3.50.50.60">
    <property type="entry name" value="FAD/NAD(P)-binding domain"/>
    <property type="match status" value="2"/>
</dbReference>
<reference evidence="2" key="1">
    <citation type="submission" date="2021-01" db="EMBL/GenBank/DDBJ databases">
        <title>Genome sequence of strain Noviherbaspirillum sp. DKR-6.</title>
        <authorList>
            <person name="Chaudhary D.K."/>
        </authorList>
    </citation>
    <scope>NUCLEOTIDE SEQUENCE</scope>
    <source>
        <strain evidence="2">DKR-6</strain>
    </source>
</reference>
<protein>
    <submittedName>
        <fullName evidence="2">FAD-dependent oxidoreductase</fullName>
    </submittedName>
</protein>
<proteinExistence type="predicted"/>
<name>A0A934T0N1_9BURK</name>
<dbReference type="Pfam" id="PF13450">
    <property type="entry name" value="NAD_binding_8"/>
    <property type="match status" value="1"/>
</dbReference>
<dbReference type="CDD" id="cd04950">
    <property type="entry name" value="GT4_TuaH-like"/>
    <property type="match status" value="1"/>
</dbReference>
<dbReference type="AlphaFoldDB" id="A0A934T0N1"/>
<dbReference type="GO" id="GO:0016491">
    <property type="term" value="F:oxidoreductase activity"/>
    <property type="evidence" value="ECO:0007669"/>
    <property type="project" value="InterPro"/>
</dbReference>
<dbReference type="PANTHER" id="PTHR21197">
    <property type="entry name" value="UDP-GALACTOPYRANOSE MUTASE"/>
    <property type="match status" value="1"/>
</dbReference>
<dbReference type="PANTHER" id="PTHR21197:SF0">
    <property type="entry name" value="UDP-GALACTOPYRANOSE MUTASE"/>
    <property type="match status" value="1"/>
</dbReference>
<dbReference type="SUPFAM" id="SSF51905">
    <property type="entry name" value="FAD/NAD(P)-binding domain"/>
    <property type="match status" value="1"/>
</dbReference>
<evidence type="ECO:0000259" key="1">
    <source>
        <dbReference type="Pfam" id="PF01593"/>
    </source>
</evidence>
<dbReference type="RefSeq" id="WP_200598203.1">
    <property type="nucleotide sequence ID" value="NZ_JAEPBG010000028.1"/>
</dbReference>
<dbReference type="InterPro" id="IPR036188">
    <property type="entry name" value="FAD/NAD-bd_sf"/>
</dbReference>
<feature type="domain" description="Amine oxidase" evidence="1">
    <location>
        <begin position="639"/>
        <end position="875"/>
    </location>
</feature>
<evidence type="ECO:0000313" key="3">
    <source>
        <dbReference type="Proteomes" id="UP000622890"/>
    </source>
</evidence>
<keyword evidence="3" id="KW-1185">Reference proteome</keyword>
<sequence length="889" mass="99037">MPTIIVFSHLRWDFVYQRPQHLLSRLAENYKICFFEEPMYRPGPSSLEYSSPLPNVTVYRPHTPVEMPGFHDDHLPYLKKMVRELEQEGEEYIVWFYTPMALPLLQELHPRLVVYDCMDELSAFKNPPKQLLQRESSLLKRADIVFTGGPSLYNAKKDRHPNVHCFPSSVDVKHFAQALDRANAHPAHRDIPGPRLGFYGVIDERFDPSLIDKLAEAHPQWQIVLVGPVVKIDPASLPRRDNVHYLGQQGYDALPRLLAGWDVCLMPFALNESTKFISPTKSLEYMAAELPIVSTPIKDVVDLHSDVVAIAHTPEEFVAACEAALLASAEERQRMVDTMRDKLTRTSWDSTATSMHGLMSELAQAARDSAAAIAAASTPVEAGTLQNVNQLAKLPAKNYSTIVIGAGPTGLSAAYHLDKDTLLLERNDTVGGWCRSIQDQGFTFDYAGHIMFSNDAYVLEMYDTLLGDNLHWQNREAWIYSHGVHTRYPFQGALHGLPPKVIAECITGAIEARYGSTRQPDTTSSAANCNAADGDAKDAMDCCGDGAAVTPLATPAPAQQAAAVALQNTAPRNFEEFIYRVWGAGIAKHFAIPYNRKLWTVPLTEMETSWLGGRVPLPDLNEIIEGALEPVAKPMGPNARFGYPLRGGFEALMRGFLPHIKGTVETNAKVVEVLPQEKVVALSDGRRFQYEQLLSTMPLPELVKLIDGHAPREIHAAAQGLRHISVCCVNLGVARENITDKHWIYYPEDSIFHRVFVQGNASPHCNAPGGFALTCEISYSEHKPLQLKGEALIERCMADLVKVGLLKPEDTLMTSNIVDMPYAYVLYDHARAKNVDTIRQWLAQYDIVLAGRYSEWEYYNSDHAFLAGRKAAQAVEALRPKKRVLGANE</sequence>
<comment type="caution">
    <text evidence="2">The sequence shown here is derived from an EMBL/GenBank/DDBJ whole genome shotgun (WGS) entry which is preliminary data.</text>
</comment>
<dbReference type="GO" id="GO:0005829">
    <property type="term" value="C:cytosol"/>
    <property type="evidence" value="ECO:0007669"/>
    <property type="project" value="TreeGrafter"/>
</dbReference>
<dbReference type="Proteomes" id="UP000622890">
    <property type="component" value="Unassembled WGS sequence"/>
</dbReference>
<dbReference type="Pfam" id="PF13692">
    <property type="entry name" value="Glyco_trans_1_4"/>
    <property type="match status" value="1"/>
</dbReference>
<gene>
    <name evidence="2" type="ORF">JJB74_29820</name>
</gene>
<dbReference type="Gene3D" id="3.40.50.2000">
    <property type="entry name" value="Glycogen Phosphorylase B"/>
    <property type="match status" value="1"/>
</dbReference>
<dbReference type="GO" id="GO:0008767">
    <property type="term" value="F:UDP-galactopyranose mutase activity"/>
    <property type="evidence" value="ECO:0007669"/>
    <property type="project" value="TreeGrafter"/>
</dbReference>
<dbReference type="GO" id="GO:0050660">
    <property type="term" value="F:flavin adenine dinucleotide binding"/>
    <property type="evidence" value="ECO:0007669"/>
    <property type="project" value="TreeGrafter"/>
</dbReference>
<organism evidence="2 3">
    <name type="scientific">Noviherbaspirillum pedocola</name>
    <dbReference type="NCBI Taxonomy" id="2801341"/>
    <lineage>
        <taxon>Bacteria</taxon>
        <taxon>Pseudomonadati</taxon>
        <taxon>Pseudomonadota</taxon>
        <taxon>Betaproteobacteria</taxon>
        <taxon>Burkholderiales</taxon>
        <taxon>Oxalobacteraceae</taxon>
        <taxon>Noviherbaspirillum</taxon>
    </lineage>
</organism>
<dbReference type="EMBL" id="JAEPBG010000028">
    <property type="protein sequence ID" value="MBK4738830.1"/>
    <property type="molecule type" value="Genomic_DNA"/>
</dbReference>
<evidence type="ECO:0000313" key="2">
    <source>
        <dbReference type="EMBL" id="MBK4738830.1"/>
    </source>
</evidence>